<accession>A0A9Q0RLP2</accession>
<feature type="compositionally biased region" description="Low complexity" evidence="1">
    <location>
        <begin position="577"/>
        <end position="592"/>
    </location>
</feature>
<sequence>MIPRSINCLSASLIVFVLIVNLSLVPIDATKLSSNETSSTSSSTATTIDLDQSQSSQKDSMLDVSGDPIRLQSHSSTMDYQSVPHQQQSTSSAHSNDLSSVTSHAKQQHHHHHHHQQPKQMTVTYQGAPFNANQPISLKPGQFTLVSNQQIGPGHVSMIGYTTPIIKIGGIVKAEQVAQSSSPSSSSPSAAAAAPLNPSSSSSIRMPSIFSQAGAMSTRFFSQSGLNGHSQLINHQVKTPQDVSSSSLIRGGTHSSIVQEPSQIESSISSSHTSPVASASASVDVPMKSYYEKPPVHGYSPQLYTQEQSRPLAAYRLVTDPGSSSHSQLKMSVPSATSDGQHILSSYSTPLDKPKPFVVYKPGYLEKIKQNQASFQPGSPQLMFSHSPLMNQAPIQQITQPMMKTATLGQAKLQIEKNGHGLNNLVPISDFESNEITSRQLQSLIRGVSGGSGDDERFPIPHQIVEPSHLTPARPITINKQLTLDTLAQQRGQLLSSQLRQPTPAAQPMMIYGTQQTHQTLPVRQAQVYQQPKMFARQIEQPQMQFAPMLSHHQKPQLLQQHEQSARMRLIDQEGSSIQIPQPQLSSSIQMPESNQKIDPKRELQEQINFVLQNSPNLSENSRGKHRNEVIRAVQESMSELDSSNGQRSNHGQYGSVDSLVPSSYASHQYRSESNEGQRQPKLAILDNTNSQYKPQQLMSTSQFAPESSAYSRYNQESTMFLPSPGQPQSNLNLIPQSKVQGTTSDTASNAALQSQYKTNLHQEIQRYLQEQMQKSTGTPVNFVSGSGGSMYTLSNQHNPMMKYNQQSSEIVEKVLSEQSQHPHSMLLNAPGQQVESAEKPNHFMLARQTELIQSQSSQQSTSTVNAPSDSKPSTTNVASSSSSSKSMNLESQLANSATSSANIQPESAKTLRGYNQWWKETAVANIQPMVPIYGTFYQQQTYV</sequence>
<name>A0A9Q0RLP2_BLOTA</name>
<feature type="chain" id="PRO_5040122930" evidence="2">
    <location>
        <begin position="30"/>
        <end position="944"/>
    </location>
</feature>
<dbReference type="AlphaFoldDB" id="A0A9Q0RLP2"/>
<feature type="region of interest" description="Disordered" evidence="1">
    <location>
        <begin position="577"/>
        <end position="598"/>
    </location>
</feature>
<feature type="compositionally biased region" description="Basic residues" evidence="1">
    <location>
        <begin position="106"/>
        <end position="117"/>
    </location>
</feature>
<reference evidence="3" key="1">
    <citation type="submission" date="2022-12" db="EMBL/GenBank/DDBJ databases">
        <title>Genome assemblies of Blomia tropicalis.</title>
        <authorList>
            <person name="Cui Y."/>
        </authorList>
    </citation>
    <scope>NUCLEOTIDE SEQUENCE</scope>
    <source>
        <tissue evidence="3">Adult mites</tissue>
    </source>
</reference>
<feature type="compositionally biased region" description="Low complexity" evidence="1">
    <location>
        <begin position="33"/>
        <end position="63"/>
    </location>
</feature>
<feature type="signal peptide" evidence="2">
    <location>
        <begin position="1"/>
        <end position="29"/>
    </location>
</feature>
<dbReference type="Proteomes" id="UP001142055">
    <property type="component" value="Chromosome 2"/>
</dbReference>
<feature type="compositionally biased region" description="Polar residues" evidence="1">
    <location>
        <begin position="638"/>
        <end position="653"/>
    </location>
</feature>
<feature type="compositionally biased region" description="Polar residues" evidence="1">
    <location>
        <begin position="865"/>
        <end position="879"/>
    </location>
</feature>
<organism evidence="3 4">
    <name type="scientific">Blomia tropicalis</name>
    <name type="common">Mite</name>
    <dbReference type="NCBI Taxonomy" id="40697"/>
    <lineage>
        <taxon>Eukaryota</taxon>
        <taxon>Metazoa</taxon>
        <taxon>Ecdysozoa</taxon>
        <taxon>Arthropoda</taxon>
        <taxon>Chelicerata</taxon>
        <taxon>Arachnida</taxon>
        <taxon>Acari</taxon>
        <taxon>Acariformes</taxon>
        <taxon>Sarcoptiformes</taxon>
        <taxon>Astigmata</taxon>
        <taxon>Glycyphagoidea</taxon>
        <taxon>Echimyopodidae</taxon>
        <taxon>Blomia</taxon>
    </lineage>
</organism>
<evidence type="ECO:0000256" key="2">
    <source>
        <dbReference type="SAM" id="SignalP"/>
    </source>
</evidence>
<feature type="region of interest" description="Disordered" evidence="1">
    <location>
        <begin position="32"/>
        <end position="121"/>
    </location>
</feature>
<keyword evidence="2" id="KW-0732">Signal</keyword>
<keyword evidence="4" id="KW-1185">Reference proteome</keyword>
<comment type="caution">
    <text evidence="3">The sequence shown here is derived from an EMBL/GenBank/DDBJ whole genome shotgun (WGS) entry which is preliminary data.</text>
</comment>
<feature type="compositionally biased region" description="Low complexity" evidence="1">
    <location>
        <begin position="180"/>
        <end position="203"/>
    </location>
</feature>
<evidence type="ECO:0000256" key="1">
    <source>
        <dbReference type="SAM" id="MobiDB-lite"/>
    </source>
</evidence>
<feature type="compositionally biased region" description="Low complexity" evidence="1">
    <location>
        <begin position="255"/>
        <end position="275"/>
    </location>
</feature>
<dbReference type="EMBL" id="JAPWDV010000002">
    <property type="protein sequence ID" value="KAJ6220538.1"/>
    <property type="molecule type" value="Genomic_DNA"/>
</dbReference>
<feature type="compositionally biased region" description="Polar residues" evidence="1">
    <location>
        <begin position="888"/>
        <end position="905"/>
    </location>
</feature>
<dbReference type="OMA" id="RFHANSL"/>
<feature type="region of interest" description="Disordered" evidence="1">
    <location>
        <begin position="638"/>
        <end position="660"/>
    </location>
</feature>
<evidence type="ECO:0000313" key="4">
    <source>
        <dbReference type="Proteomes" id="UP001142055"/>
    </source>
</evidence>
<gene>
    <name evidence="3" type="ORF">RDWZM_006350</name>
</gene>
<feature type="compositionally biased region" description="Low complexity" evidence="1">
    <location>
        <begin position="854"/>
        <end position="864"/>
    </location>
</feature>
<evidence type="ECO:0000313" key="3">
    <source>
        <dbReference type="EMBL" id="KAJ6220538.1"/>
    </source>
</evidence>
<proteinExistence type="predicted"/>
<feature type="region of interest" description="Disordered" evidence="1">
    <location>
        <begin position="237"/>
        <end position="275"/>
    </location>
</feature>
<feature type="region of interest" description="Disordered" evidence="1">
    <location>
        <begin position="179"/>
        <end position="204"/>
    </location>
</feature>
<feature type="compositionally biased region" description="Polar residues" evidence="1">
    <location>
        <begin position="72"/>
        <end position="105"/>
    </location>
</feature>
<feature type="region of interest" description="Disordered" evidence="1">
    <location>
        <begin position="852"/>
        <end position="905"/>
    </location>
</feature>
<feature type="compositionally biased region" description="Polar residues" evidence="1">
    <location>
        <begin position="237"/>
        <end position="248"/>
    </location>
</feature>
<protein>
    <submittedName>
        <fullName evidence="3">Uncharacterized protein</fullName>
    </submittedName>
</protein>